<feature type="domain" description="Metallo-beta-lactamase" evidence="11">
    <location>
        <begin position="387"/>
        <end position="572"/>
    </location>
</feature>
<dbReference type="OrthoDB" id="194526at2759"/>
<feature type="region of interest" description="Disordered" evidence="10">
    <location>
        <begin position="68"/>
        <end position="127"/>
    </location>
</feature>
<feature type="region of interest" description="Disordered" evidence="10">
    <location>
        <begin position="842"/>
        <end position="882"/>
    </location>
</feature>
<keyword evidence="5" id="KW-0677">Repeat</keyword>
<evidence type="ECO:0000259" key="11">
    <source>
        <dbReference type="SMART" id="SM00849"/>
    </source>
</evidence>
<evidence type="ECO:0000256" key="8">
    <source>
        <dbReference type="ARBA" id="ARBA00022842"/>
    </source>
</evidence>
<dbReference type="Gene3D" id="3.60.15.10">
    <property type="entry name" value="Ribonuclease Z/Hydroxyacylglutathione hydrolase-like"/>
    <property type="match status" value="1"/>
</dbReference>
<dbReference type="PANTHER" id="PTHR46018:SF2">
    <property type="entry name" value="ZINC PHOSPHODIESTERASE ELAC PROTEIN 1"/>
    <property type="match status" value="1"/>
</dbReference>
<accession>A0A9W6ZX49</accession>
<evidence type="ECO:0000256" key="7">
    <source>
        <dbReference type="ARBA" id="ARBA00022801"/>
    </source>
</evidence>
<dbReference type="AlphaFoldDB" id="A0A9W6ZX49"/>
<comment type="similarity">
    <text evidence="9">Belongs to the metallo-beta-lactamase superfamily. cNMP phosphodiesterase family.</text>
</comment>
<dbReference type="Gene3D" id="2.60.120.10">
    <property type="entry name" value="Jelly Rolls"/>
    <property type="match status" value="1"/>
</dbReference>
<evidence type="ECO:0000256" key="10">
    <source>
        <dbReference type="SAM" id="MobiDB-lite"/>
    </source>
</evidence>
<dbReference type="GO" id="GO:0005829">
    <property type="term" value="C:cytosol"/>
    <property type="evidence" value="ECO:0007669"/>
    <property type="project" value="UniProtKB-ARBA"/>
</dbReference>
<comment type="subcellular location">
    <subcellularLocation>
        <location evidence="2">Cytoplasm</location>
    </subcellularLocation>
</comment>
<evidence type="ECO:0000256" key="3">
    <source>
        <dbReference type="ARBA" id="ARBA00022490"/>
    </source>
</evidence>
<dbReference type="GO" id="GO:0046872">
    <property type="term" value="F:metal ion binding"/>
    <property type="evidence" value="ECO:0007669"/>
    <property type="project" value="UniProtKB-KW"/>
</dbReference>
<evidence type="ECO:0000256" key="9">
    <source>
        <dbReference type="ARBA" id="ARBA00061002"/>
    </source>
</evidence>
<dbReference type="EMBL" id="BRXW01000490">
    <property type="protein sequence ID" value="GMH59591.1"/>
    <property type="molecule type" value="Genomic_DNA"/>
</dbReference>
<proteinExistence type="inferred from homology"/>
<evidence type="ECO:0000256" key="1">
    <source>
        <dbReference type="ARBA" id="ARBA00001946"/>
    </source>
</evidence>
<dbReference type="FunFam" id="3.60.15.10:FF:000029">
    <property type="entry name" value="Cyclic nucleotide-binding domain protein"/>
    <property type="match status" value="1"/>
</dbReference>
<evidence type="ECO:0000313" key="12">
    <source>
        <dbReference type="EMBL" id="GMH59591.1"/>
    </source>
</evidence>
<dbReference type="SMART" id="SM00849">
    <property type="entry name" value="Lactamase_B"/>
    <property type="match status" value="1"/>
</dbReference>
<dbReference type="InterPro" id="IPR014710">
    <property type="entry name" value="RmlC-like_jellyroll"/>
</dbReference>
<evidence type="ECO:0000256" key="4">
    <source>
        <dbReference type="ARBA" id="ARBA00022723"/>
    </source>
</evidence>
<name>A0A9W6ZX49_9STRA</name>
<feature type="compositionally biased region" description="Basic and acidic residues" evidence="10">
    <location>
        <begin position="79"/>
        <end position="94"/>
    </location>
</feature>
<protein>
    <recommendedName>
        <fullName evidence="11">Metallo-beta-lactamase domain-containing protein</fullName>
    </recommendedName>
</protein>
<dbReference type="SUPFAM" id="SSF51206">
    <property type="entry name" value="cAMP-binding domain-like"/>
    <property type="match status" value="1"/>
</dbReference>
<feature type="compositionally biased region" description="Polar residues" evidence="10">
    <location>
        <begin position="97"/>
        <end position="127"/>
    </location>
</feature>
<dbReference type="PANTHER" id="PTHR46018">
    <property type="entry name" value="ZINC PHOSPHODIESTERASE ELAC PROTEIN 1"/>
    <property type="match status" value="1"/>
</dbReference>
<comment type="cofactor">
    <cofactor evidence="1">
        <name>Mg(2+)</name>
        <dbReference type="ChEBI" id="CHEBI:18420"/>
    </cofactor>
</comment>
<dbReference type="GO" id="GO:0000166">
    <property type="term" value="F:nucleotide binding"/>
    <property type="evidence" value="ECO:0007669"/>
    <property type="project" value="UniProtKB-KW"/>
</dbReference>
<dbReference type="GO" id="GO:0005634">
    <property type="term" value="C:nucleus"/>
    <property type="evidence" value="ECO:0007669"/>
    <property type="project" value="TreeGrafter"/>
</dbReference>
<comment type="caution">
    <text evidence="12">The sequence shown here is derived from an EMBL/GenBank/DDBJ whole genome shotgun (WGS) entry which is preliminary data.</text>
</comment>
<evidence type="ECO:0000256" key="6">
    <source>
        <dbReference type="ARBA" id="ARBA00022741"/>
    </source>
</evidence>
<dbReference type="GO" id="GO:0042781">
    <property type="term" value="F:3'-tRNA processing endoribonuclease activity"/>
    <property type="evidence" value="ECO:0007669"/>
    <property type="project" value="TreeGrafter"/>
</dbReference>
<feature type="region of interest" description="Disordered" evidence="10">
    <location>
        <begin position="1"/>
        <end position="25"/>
    </location>
</feature>
<organism evidence="12 13">
    <name type="scientific">Triparma laevis f. longispina</name>
    <dbReference type="NCBI Taxonomy" id="1714387"/>
    <lineage>
        <taxon>Eukaryota</taxon>
        <taxon>Sar</taxon>
        <taxon>Stramenopiles</taxon>
        <taxon>Ochrophyta</taxon>
        <taxon>Bolidophyceae</taxon>
        <taxon>Parmales</taxon>
        <taxon>Triparmaceae</taxon>
        <taxon>Triparma</taxon>
    </lineage>
</organism>
<reference evidence="13" key="1">
    <citation type="journal article" date="2023" name="Commun. Biol.">
        <title>Genome analysis of Parmales, the sister group of diatoms, reveals the evolutionary specialization of diatoms from phago-mixotrophs to photoautotrophs.</title>
        <authorList>
            <person name="Ban H."/>
            <person name="Sato S."/>
            <person name="Yoshikawa S."/>
            <person name="Yamada K."/>
            <person name="Nakamura Y."/>
            <person name="Ichinomiya M."/>
            <person name="Sato N."/>
            <person name="Blanc-Mathieu R."/>
            <person name="Endo H."/>
            <person name="Kuwata A."/>
            <person name="Ogata H."/>
        </authorList>
    </citation>
    <scope>NUCLEOTIDE SEQUENCE [LARGE SCALE GENOMIC DNA]</scope>
    <source>
        <strain evidence="13">NIES 3700</strain>
    </source>
</reference>
<keyword evidence="3" id="KW-0963">Cytoplasm</keyword>
<dbReference type="InterPro" id="IPR036866">
    <property type="entry name" value="RibonucZ/Hydroxyglut_hydro"/>
</dbReference>
<dbReference type="Proteomes" id="UP001165122">
    <property type="component" value="Unassembled WGS sequence"/>
</dbReference>
<dbReference type="InterPro" id="IPR018490">
    <property type="entry name" value="cNMP-bd_dom_sf"/>
</dbReference>
<keyword evidence="6" id="KW-0547">Nucleotide-binding</keyword>
<evidence type="ECO:0000256" key="2">
    <source>
        <dbReference type="ARBA" id="ARBA00004496"/>
    </source>
</evidence>
<evidence type="ECO:0000313" key="13">
    <source>
        <dbReference type="Proteomes" id="UP001165122"/>
    </source>
</evidence>
<dbReference type="InterPro" id="IPR001279">
    <property type="entry name" value="Metallo-B-lactamas"/>
</dbReference>
<feature type="compositionally biased region" description="Low complexity" evidence="10">
    <location>
        <begin position="14"/>
        <end position="25"/>
    </location>
</feature>
<keyword evidence="13" id="KW-1185">Reference proteome</keyword>
<keyword evidence="7" id="KW-0378">Hydrolase</keyword>
<gene>
    <name evidence="12" type="ORF">TrLO_g7120</name>
</gene>
<keyword evidence="8" id="KW-0460">Magnesium</keyword>
<sequence>MGACASSPPNTEHSISTVRSSSNSKSTSLVSTLGALPTAAALTKSKANVEIINMTKLQSERAALSNTSGRFLGSNMHDMINKGKEEDSDDEKHSVLRSPTDTATTARDQNEDNASNEGSAGSPKISSTSAALHQAYSDLHTEVRVDGHKTFLPRGGVLVRTESDDNIDIQFGIPPETIKDSMSLGYNVPQYFVIGVEMFDRIGARSLAEFEFPAYFNFFCLKRQVTIICRKYMKDSIRKIFTETLLGPSKKHGHIYHHGDFPPATDPSCFPNFDGEGNYLDPARKTLTIDHLLKLIEFDSHGIARIPESKEGVSVKIDEHNQSYLVRKLNPDGKQVLLAEVPENIKADETNDSTPNLVRKLEYQPLNVPNFGVTILGASHGFDPSGTTTGFVIWSNGRGMMVDPPPGSSKVLKKLSIPSRSIDGVILTHCHADHDAGTFQRILEEQNVRLYTTTTIFRSFLRKYCACTGLDQEFLQKCLTFVPCVIGQVIPFHGLGFKFFYSMHTIPCIGFEVFGGAESIIYSADTNADPELPGEMFKDGVVGEGRKNALMNNALSGNHTVIFHEAGVPPIHTPMDLLAKQPDHVKERMFLVHVSENKVPKNVGLKVAKEWSTMSIGSSNEESTFFRSKKYIMQKLSCTELFCNVSHADFEEHIIPNTQKIKLARETTLFVKGDPVSYVYYVIAGRVRAKREGTDLPPYFYGCGDIVFASGEASFSACTETAVFLYKVDKVAVGHAVKDDANVVRMLRQLTKVMNTNVWEMLSSNLTLKNSSMEMLVEFSSILSEEKLLEPGTLVDCERSGFLVTSGSVHFLLDATICDSDQEIDDMLPPDIPEVVEEGNEEDSSGMFSFRGSPGQAGATTDPLDRGRSRFKRSTGGKKTGELQAEVISSPNFLSGTIELLAKSGSLRSVSSSQGGTTGKSTFRGSKRSLFIDEEAYAGTIIMDMNAFLLQESSNIQCESITEAKVRTFERHEMLQFLHKYPGLMVRLLDSVMSNSKMIYS</sequence>
<dbReference type="Pfam" id="PF23023">
    <property type="entry name" value="Anti-Pycsar_Apyc1"/>
    <property type="match status" value="1"/>
</dbReference>
<dbReference type="SUPFAM" id="SSF56281">
    <property type="entry name" value="Metallo-hydrolase/oxidoreductase"/>
    <property type="match status" value="1"/>
</dbReference>
<evidence type="ECO:0000256" key="5">
    <source>
        <dbReference type="ARBA" id="ARBA00022737"/>
    </source>
</evidence>
<keyword evidence="4" id="KW-0479">Metal-binding</keyword>